<comment type="subcellular location">
    <subcellularLocation>
        <location evidence="1">Cytoplasm</location>
    </subcellularLocation>
</comment>
<accession>A0AAD5HBA4</accession>
<comment type="caution">
    <text evidence="6">The sequence shown here is derived from an EMBL/GenBank/DDBJ whole genome shotgun (WGS) entry which is preliminary data.</text>
</comment>
<keyword evidence="7" id="KW-1185">Reference proteome</keyword>
<proteinExistence type="inferred from homology"/>
<evidence type="ECO:0000256" key="5">
    <source>
        <dbReference type="ARBA" id="ARBA00022801"/>
    </source>
</evidence>
<evidence type="ECO:0000256" key="2">
    <source>
        <dbReference type="ARBA" id="ARBA00022490"/>
    </source>
</evidence>
<evidence type="ECO:0000256" key="1">
    <source>
        <dbReference type="ARBA" id="ARBA00004496"/>
    </source>
</evidence>
<dbReference type="HAMAP" id="MF_00801">
    <property type="entry name" value="Endonuclease_5"/>
    <property type="match status" value="1"/>
</dbReference>
<keyword evidence="5" id="KW-0378">Hydrolase</keyword>
<dbReference type="GO" id="GO:0006281">
    <property type="term" value="P:DNA repair"/>
    <property type="evidence" value="ECO:0007669"/>
    <property type="project" value="InterPro"/>
</dbReference>
<sequence>MNQPDVEWPREQGRLKNVLRLSNDVTLAQLKYVGGVDLSFPLNDSDHAVACVVVLEFPSLKLIHASYKWVTLTLPYIPGYLAFREVGPLVELLNDLKATQPDIYPQVILVDGNGILHPRQFGLACHLGVLSDTPCIGVAKNFLHIPEEGSAMEMVEVKARCKKALQKRGDTVDLIGASGVVYGVALRSSDDAKNPVFVSQGHGVDLPTAVEIVLACSKFKNAEPIRQADGLSRKYIRDHNLSR</sequence>
<keyword evidence="3" id="KW-0540">Nuclease</keyword>
<dbReference type="GO" id="GO:0005737">
    <property type="term" value="C:cytoplasm"/>
    <property type="evidence" value="ECO:0007669"/>
    <property type="project" value="UniProtKB-SubCell"/>
</dbReference>
<evidence type="ECO:0000313" key="7">
    <source>
        <dbReference type="Proteomes" id="UP001206595"/>
    </source>
</evidence>
<evidence type="ECO:0000256" key="4">
    <source>
        <dbReference type="ARBA" id="ARBA00022759"/>
    </source>
</evidence>
<dbReference type="PANTHER" id="PTHR28511">
    <property type="entry name" value="ENDONUCLEASE V"/>
    <property type="match status" value="1"/>
</dbReference>
<dbReference type="RefSeq" id="XP_051441633.1">
    <property type="nucleotide sequence ID" value="XM_051591420.1"/>
</dbReference>
<keyword evidence="4" id="KW-0255">Endonuclease</keyword>
<evidence type="ECO:0008006" key="8">
    <source>
        <dbReference type="Google" id="ProtNLM"/>
    </source>
</evidence>
<dbReference type="GeneID" id="75916763"/>
<dbReference type="GO" id="GO:0003727">
    <property type="term" value="F:single-stranded RNA binding"/>
    <property type="evidence" value="ECO:0007669"/>
    <property type="project" value="TreeGrafter"/>
</dbReference>
<reference evidence="6" key="2">
    <citation type="journal article" date="2022" name="Proc. Natl. Acad. Sci. U.S.A.">
        <title>Diploid-dominant life cycles characterize the early evolution of Fungi.</title>
        <authorList>
            <person name="Amses K.R."/>
            <person name="Simmons D.R."/>
            <person name="Longcore J.E."/>
            <person name="Mondo S.J."/>
            <person name="Seto K."/>
            <person name="Jeronimo G.H."/>
            <person name="Bonds A.E."/>
            <person name="Quandt C.A."/>
            <person name="Davis W.J."/>
            <person name="Chang Y."/>
            <person name="Federici B.A."/>
            <person name="Kuo A."/>
            <person name="LaButti K."/>
            <person name="Pangilinan J."/>
            <person name="Andreopoulos W."/>
            <person name="Tritt A."/>
            <person name="Riley R."/>
            <person name="Hundley H."/>
            <person name="Johnson J."/>
            <person name="Lipzen A."/>
            <person name="Barry K."/>
            <person name="Lang B.F."/>
            <person name="Cuomo C.A."/>
            <person name="Buchler N.E."/>
            <person name="Grigoriev I.V."/>
            <person name="Spatafora J.W."/>
            <person name="Stajich J.E."/>
            <person name="James T.Y."/>
        </authorList>
    </citation>
    <scope>NUCLEOTIDE SEQUENCE</scope>
    <source>
        <strain evidence="6">AG</strain>
    </source>
</reference>
<reference evidence="6" key="1">
    <citation type="submission" date="2021-06" db="EMBL/GenBank/DDBJ databases">
        <authorList>
            <consortium name="DOE Joint Genome Institute"/>
            <person name="Mondo S.J."/>
            <person name="Amses K.R."/>
            <person name="Simmons D.R."/>
            <person name="Longcore J.E."/>
            <person name="Seto K."/>
            <person name="Alves G.H."/>
            <person name="Bonds A.E."/>
            <person name="Quandt C.A."/>
            <person name="Davis W.J."/>
            <person name="Chang Y."/>
            <person name="Letcher P.M."/>
            <person name="Powell M.J."/>
            <person name="Kuo A."/>
            <person name="Labutti K."/>
            <person name="Pangilinan J."/>
            <person name="Andreopoulos W."/>
            <person name="Tritt A."/>
            <person name="Riley R."/>
            <person name="Hundley H."/>
            <person name="Johnson J."/>
            <person name="Lipzen A."/>
            <person name="Barry K."/>
            <person name="Berbee M.L."/>
            <person name="Buchler N.E."/>
            <person name="Grigoriev I.V."/>
            <person name="Spatafora J.W."/>
            <person name="Stajich J.E."/>
            <person name="James T.Y."/>
        </authorList>
    </citation>
    <scope>NUCLEOTIDE SEQUENCE</scope>
    <source>
        <strain evidence="6">AG</strain>
    </source>
</reference>
<name>A0AAD5HBA4_UMBRA</name>
<evidence type="ECO:0000313" key="6">
    <source>
        <dbReference type="EMBL" id="KAI8576629.1"/>
    </source>
</evidence>
<dbReference type="PANTHER" id="PTHR28511:SF1">
    <property type="entry name" value="ENDONUCLEASE V"/>
    <property type="match status" value="1"/>
</dbReference>
<dbReference type="Pfam" id="PF04493">
    <property type="entry name" value="Endonuclease_5"/>
    <property type="match status" value="1"/>
</dbReference>
<protein>
    <recommendedName>
        <fullName evidence="8">Endonuclease V</fullName>
    </recommendedName>
</protein>
<gene>
    <name evidence="6" type="ORF">K450DRAFT_255933</name>
</gene>
<dbReference type="Proteomes" id="UP001206595">
    <property type="component" value="Unassembled WGS sequence"/>
</dbReference>
<dbReference type="Gene3D" id="3.30.2170.10">
    <property type="entry name" value="archaeoglobus fulgidus dsm 4304 superfamily"/>
    <property type="match status" value="1"/>
</dbReference>
<keyword evidence="2" id="KW-0963">Cytoplasm</keyword>
<dbReference type="EMBL" id="MU620952">
    <property type="protein sequence ID" value="KAI8576629.1"/>
    <property type="molecule type" value="Genomic_DNA"/>
</dbReference>
<dbReference type="AlphaFoldDB" id="A0AAD5HBA4"/>
<organism evidence="6 7">
    <name type="scientific">Umbelopsis ramanniana AG</name>
    <dbReference type="NCBI Taxonomy" id="1314678"/>
    <lineage>
        <taxon>Eukaryota</taxon>
        <taxon>Fungi</taxon>
        <taxon>Fungi incertae sedis</taxon>
        <taxon>Mucoromycota</taxon>
        <taxon>Mucoromycotina</taxon>
        <taxon>Umbelopsidomycetes</taxon>
        <taxon>Umbelopsidales</taxon>
        <taxon>Umbelopsidaceae</taxon>
        <taxon>Umbelopsis</taxon>
    </lineage>
</organism>
<dbReference type="CDD" id="cd06559">
    <property type="entry name" value="Endonuclease_V"/>
    <property type="match status" value="1"/>
</dbReference>
<dbReference type="InterPro" id="IPR007581">
    <property type="entry name" value="Endonuclease-V"/>
</dbReference>
<dbReference type="GO" id="GO:0005730">
    <property type="term" value="C:nucleolus"/>
    <property type="evidence" value="ECO:0007669"/>
    <property type="project" value="TreeGrafter"/>
</dbReference>
<evidence type="ECO:0000256" key="3">
    <source>
        <dbReference type="ARBA" id="ARBA00022722"/>
    </source>
</evidence>
<dbReference type="GO" id="GO:0016891">
    <property type="term" value="F:RNA endonuclease activity producing 5'-phosphomonoesters, hydrolytic mechanism"/>
    <property type="evidence" value="ECO:0007669"/>
    <property type="project" value="TreeGrafter"/>
</dbReference>